<dbReference type="EMBL" id="SOAZ01000004">
    <property type="protein sequence ID" value="TDT62457.1"/>
    <property type="molecule type" value="Genomic_DNA"/>
</dbReference>
<dbReference type="InterPro" id="IPR032580">
    <property type="entry name" value="SatD"/>
</dbReference>
<name>A0A4R7KVB1_9CLOT</name>
<protein>
    <submittedName>
        <fullName evidence="1">SatD family protein</fullName>
    </submittedName>
</protein>
<proteinExistence type="predicted"/>
<dbReference type="Pfam" id="PF16264">
    <property type="entry name" value="SatD"/>
    <property type="match status" value="1"/>
</dbReference>
<dbReference type="Proteomes" id="UP000295325">
    <property type="component" value="Unassembled WGS sequence"/>
</dbReference>
<reference evidence="1 2" key="1">
    <citation type="submission" date="2019-03" db="EMBL/GenBank/DDBJ databases">
        <title>Genomic Encyclopedia of Type Strains, Phase IV (KMG-IV): sequencing the most valuable type-strain genomes for metagenomic binning, comparative biology and taxonomic classification.</title>
        <authorList>
            <person name="Goeker M."/>
        </authorList>
    </citation>
    <scope>NUCLEOTIDE SEQUENCE [LARGE SCALE GENOMIC DNA]</scope>
    <source>
        <strain evidence="1 2">DSM 24455</strain>
    </source>
</reference>
<comment type="caution">
    <text evidence="1">The sequence shown here is derived from an EMBL/GenBank/DDBJ whole genome shotgun (WGS) entry which is preliminary data.</text>
</comment>
<organism evidence="1 2">
    <name type="scientific">Fonticella tunisiensis</name>
    <dbReference type="NCBI Taxonomy" id="1096341"/>
    <lineage>
        <taxon>Bacteria</taxon>
        <taxon>Bacillati</taxon>
        <taxon>Bacillota</taxon>
        <taxon>Clostridia</taxon>
        <taxon>Eubacteriales</taxon>
        <taxon>Clostridiaceae</taxon>
        <taxon>Fonticella</taxon>
    </lineage>
</organism>
<gene>
    <name evidence="1" type="ORF">EDD71_104189</name>
</gene>
<dbReference type="AlphaFoldDB" id="A0A4R7KVB1"/>
<sequence>MQFMTMICDIKKSKELKNREEVQYKLIDTLKEANSLFSSIIASPFIITIGDEWEGLLYFPCDFYRVLDFFRSRLGSIEFYCGIGVGDVSIHNFELTVNQLDGPTFHRARKAISLAKEMGSSLVLIQ</sequence>
<evidence type="ECO:0000313" key="2">
    <source>
        <dbReference type="Proteomes" id="UP000295325"/>
    </source>
</evidence>
<dbReference type="OrthoDB" id="3197351at2"/>
<keyword evidence="2" id="KW-1185">Reference proteome</keyword>
<evidence type="ECO:0000313" key="1">
    <source>
        <dbReference type="EMBL" id="TDT62457.1"/>
    </source>
</evidence>
<accession>A0A4R7KVB1</accession>